<comment type="caution">
    <text evidence="1">The sequence shown here is derived from an EMBL/GenBank/DDBJ whole genome shotgun (WGS) entry which is preliminary data.</text>
</comment>
<gene>
    <name evidence="1" type="ORF">CQA66_03165</name>
</gene>
<dbReference type="Gene3D" id="3.40.50.300">
    <property type="entry name" value="P-loop containing nucleotide triphosphate hydrolases"/>
    <property type="match status" value="1"/>
</dbReference>
<reference evidence="1 2" key="1">
    <citation type="submission" date="2018-04" db="EMBL/GenBank/DDBJ databases">
        <title>Novel Campyloabacter and Helicobacter Species and Strains.</title>
        <authorList>
            <person name="Mannion A.J."/>
            <person name="Shen Z."/>
            <person name="Fox J.G."/>
        </authorList>
    </citation>
    <scope>NUCLEOTIDE SEQUENCE [LARGE SCALE GENOMIC DNA]</scope>
    <source>
        <strain evidence="1 2">MIT 97-5075</strain>
    </source>
</reference>
<dbReference type="Proteomes" id="UP000256424">
    <property type="component" value="Unassembled WGS sequence"/>
</dbReference>
<name>A0A3D8J649_9HELI</name>
<sequence>MTKKNGELAREYIQAADYIIFPISSDSPWQQDEAKELRDLLQPQSNADVDHDVFYQEIKKIIDDKKPVIVILNRKQNYDEKTMQRVADKVYDNLEKVQLTREDIGKKLTVCTVNARAR</sequence>
<proteinExistence type="predicted"/>
<evidence type="ECO:0000313" key="1">
    <source>
        <dbReference type="EMBL" id="RDU72902.1"/>
    </source>
</evidence>
<accession>A0A3D8J649</accession>
<organism evidence="1 2">
    <name type="scientific">Helicobacter aurati</name>
    <dbReference type="NCBI Taxonomy" id="137778"/>
    <lineage>
        <taxon>Bacteria</taxon>
        <taxon>Pseudomonadati</taxon>
        <taxon>Campylobacterota</taxon>
        <taxon>Epsilonproteobacteria</taxon>
        <taxon>Campylobacterales</taxon>
        <taxon>Helicobacteraceae</taxon>
        <taxon>Helicobacter</taxon>
    </lineage>
</organism>
<dbReference type="OrthoDB" id="7230468at2"/>
<dbReference type="RefSeq" id="WP_104763178.1">
    <property type="nucleotide sequence ID" value="NZ_FZPM01000014.1"/>
</dbReference>
<dbReference type="EMBL" id="NXLW01000004">
    <property type="protein sequence ID" value="RDU72902.1"/>
    <property type="molecule type" value="Genomic_DNA"/>
</dbReference>
<keyword evidence="2" id="KW-1185">Reference proteome</keyword>
<dbReference type="AlphaFoldDB" id="A0A3D8J649"/>
<protein>
    <submittedName>
        <fullName evidence="1">Uncharacterized protein</fullName>
    </submittedName>
</protein>
<evidence type="ECO:0000313" key="2">
    <source>
        <dbReference type="Proteomes" id="UP000256424"/>
    </source>
</evidence>
<dbReference type="InterPro" id="IPR027417">
    <property type="entry name" value="P-loop_NTPase"/>
</dbReference>